<feature type="region of interest" description="Disordered" evidence="2">
    <location>
        <begin position="433"/>
        <end position="530"/>
    </location>
</feature>
<dbReference type="InterPro" id="IPR032466">
    <property type="entry name" value="Metal_Hydrolase"/>
</dbReference>
<organism evidence="4 5">
    <name type="scientific">Corynascus novoguineensis</name>
    <dbReference type="NCBI Taxonomy" id="1126955"/>
    <lineage>
        <taxon>Eukaryota</taxon>
        <taxon>Fungi</taxon>
        <taxon>Dikarya</taxon>
        <taxon>Ascomycota</taxon>
        <taxon>Pezizomycotina</taxon>
        <taxon>Sordariomycetes</taxon>
        <taxon>Sordariomycetidae</taxon>
        <taxon>Sordariales</taxon>
        <taxon>Chaetomiaceae</taxon>
        <taxon>Corynascus</taxon>
    </lineage>
</organism>
<dbReference type="InterPro" id="IPR001130">
    <property type="entry name" value="TatD-like"/>
</dbReference>
<reference evidence="4" key="1">
    <citation type="journal article" date="2023" name="Mol. Phylogenet. Evol.">
        <title>Genome-scale phylogeny and comparative genomics of the fungal order Sordariales.</title>
        <authorList>
            <person name="Hensen N."/>
            <person name="Bonometti L."/>
            <person name="Westerberg I."/>
            <person name="Brannstrom I.O."/>
            <person name="Guillou S."/>
            <person name="Cros-Aarteil S."/>
            <person name="Calhoun S."/>
            <person name="Haridas S."/>
            <person name="Kuo A."/>
            <person name="Mondo S."/>
            <person name="Pangilinan J."/>
            <person name="Riley R."/>
            <person name="LaButti K."/>
            <person name="Andreopoulos B."/>
            <person name="Lipzen A."/>
            <person name="Chen C."/>
            <person name="Yan M."/>
            <person name="Daum C."/>
            <person name="Ng V."/>
            <person name="Clum A."/>
            <person name="Steindorff A."/>
            <person name="Ohm R.A."/>
            <person name="Martin F."/>
            <person name="Silar P."/>
            <person name="Natvig D.O."/>
            <person name="Lalanne C."/>
            <person name="Gautier V."/>
            <person name="Ament-Velasquez S.L."/>
            <person name="Kruys A."/>
            <person name="Hutchinson M.I."/>
            <person name="Powell A.J."/>
            <person name="Barry K."/>
            <person name="Miller A.N."/>
            <person name="Grigoriev I.V."/>
            <person name="Debuchy R."/>
            <person name="Gladieux P."/>
            <person name="Hiltunen Thoren M."/>
            <person name="Johannesson H."/>
        </authorList>
    </citation>
    <scope>NUCLEOTIDE SEQUENCE</scope>
    <source>
        <strain evidence="4">CBS 359.72</strain>
    </source>
</reference>
<feature type="region of interest" description="Disordered" evidence="2">
    <location>
        <begin position="575"/>
        <end position="600"/>
    </location>
</feature>
<evidence type="ECO:0000313" key="5">
    <source>
        <dbReference type="Proteomes" id="UP001303647"/>
    </source>
</evidence>
<dbReference type="PANTHER" id="PTHR47345">
    <property type="entry name" value="CUT9-INTERACTING PROTEIN SCN1"/>
    <property type="match status" value="1"/>
</dbReference>
<feature type="compositionally biased region" description="Acidic residues" evidence="2">
    <location>
        <begin position="272"/>
        <end position="286"/>
    </location>
</feature>
<keyword evidence="5" id="KW-1185">Reference proteome</keyword>
<protein>
    <submittedName>
        <fullName evidence="4">Fungal-specific transcription factor domain-containing protein</fullName>
    </submittedName>
</protein>
<dbReference type="GO" id="GO:0016788">
    <property type="term" value="F:hydrolase activity, acting on ester bonds"/>
    <property type="evidence" value="ECO:0007669"/>
    <property type="project" value="InterPro"/>
</dbReference>
<keyword evidence="1" id="KW-0539">Nucleus</keyword>
<accession>A0AAN7CQD4</accession>
<dbReference type="SUPFAM" id="SSF51556">
    <property type="entry name" value="Metallo-dependent hydrolases"/>
    <property type="match status" value="1"/>
</dbReference>
<name>A0AAN7CQD4_9PEZI</name>
<reference evidence="4" key="2">
    <citation type="submission" date="2023-05" db="EMBL/GenBank/DDBJ databases">
        <authorList>
            <consortium name="Lawrence Berkeley National Laboratory"/>
            <person name="Steindorff A."/>
            <person name="Hensen N."/>
            <person name="Bonometti L."/>
            <person name="Westerberg I."/>
            <person name="Brannstrom I.O."/>
            <person name="Guillou S."/>
            <person name="Cros-Aarteil S."/>
            <person name="Calhoun S."/>
            <person name="Haridas S."/>
            <person name="Kuo A."/>
            <person name="Mondo S."/>
            <person name="Pangilinan J."/>
            <person name="Riley R."/>
            <person name="Labutti K."/>
            <person name="Andreopoulos B."/>
            <person name="Lipzen A."/>
            <person name="Chen C."/>
            <person name="Yanf M."/>
            <person name="Daum C."/>
            <person name="Ng V."/>
            <person name="Clum A."/>
            <person name="Ohm R."/>
            <person name="Martin F."/>
            <person name="Silar P."/>
            <person name="Natvig D."/>
            <person name="Lalanne C."/>
            <person name="Gautier V."/>
            <person name="Ament-Velasquez S.L."/>
            <person name="Kruys A."/>
            <person name="Hutchinson M.I."/>
            <person name="Powell A.J."/>
            <person name="Barry K."/>
            <person name="Miller A.N."/>
            <person name="Grigoriev I.V."/>
            <person name="Debuchy R."/>
            <person name="Gladieux P."/>
            <person name="Thoren M.H."/>
            <person name="Johannesson H."/>
        </authorList>
    </citation>
    <scope>NUCLEOTIDE SEQUENCE</scope>
    <source>
        <strain evidence="4">CBS 359.72</strain>
    </source>
</reference>
<dbReference type="AlphaFoldDB" id="A0AAN7CQD4"/>
<feature type="compositionally biased region" description="Basic and acidic residues" evidence="2">
    <location>
        <begin position="178"/>
        <end position="199"/>
    </location>
</feature>
<evidence type="ECO:0000313" key="4">
    <source>
        <dbReference type="EMBL" id="KAK4246404.1"/>
    </source>
</evidence>
<dbReference type="InterPro" id="IPR007219">
    <property type="entry name" value="XnlR_reg_dom"/>
</dbReference>
<dbReference type="InterPro" id="IPR053044">
    <property type="entry name" value="Metallo-hydrolase/TatD-type"/>
</dbReference>
<evidence type="ECO:0000256" key="2">
    <source>
        <dbReference type="SAM" id="MobiDB-lite"/>
    </source>
</evidence>
<feature type="region of interest" description="Disordered" evidence="2">
    <location>
        <begin position="167"/>
        <end position="202"/>
    </location>
</feature>
<dbReference type="GO" id="GO:0006351">
    <property type="term" value="P:DNA-templated transcription"/>
    <property type="evidence" value="ECO:0007669"/>
    <property type="project" value="InterPro"/>
</dbReference>
<proteinExistence type="predicted"/>
<dbReference type="SMART" id="SM00906">
    <property type="entry name" value="Fungal_trans"/>
    <property type="match status" value="1"/>
</dbReference>
<dbReference type="EMBL" id="MU857675">
    <property type="protein sequence ID" value="KAK4246404.1"/>
    <property type="molecule type" value="Genomic_DNA"/>
</dbReference>
<feature type="domain" description="Xylanolytic transcriptional activator regulatory" evidence="3">
    <location>
        <begin position="783"/>
        <end position="858"/>
    </location>
</feature>
<dbReference type="Gene3D" id="3.20.20.140">
    <property type="entry name" value="Metal-dependent hydrolases"/>
    <property type="match status" value="1"/>
</dbReference>
<feature type="region of interest" description="Disordered" evidence="2">
    <location>
        <begin position="266"/>
        <end position="303"/>
    </location>
</feature>
<dbReference type="Pfam" id="PF01026">
    <property type="entry name" value="TatD_DNase"/>
    <property type="match status" value="1"/>
</dbReference>
<comment type="caution">
    <text evidence="4">The sequence shown here is derived from an EMBL/GenBank/DDBJ whole genome shotgun (WGS) entry which is preliminary data.</text>
</comment>
<gene>
    <name evidence="4" type="ORF">C7999DRAFT_42176</name>
</gene>
<dbReference type="PANTHER" id="PTHR47345:SF1">
    <property type="entry name" value="CUT9-INTERACTING PROTEIN SCN1"/>
    <property type="match status" value="1"/>
</dbReference>
<dbReference type="GO" id="GO:0008270">
    <property type="term" value="F:zinc ion binding"/>
    <property type="evidence" value="ECO:0007669"/>
    <property type="project" value="InterPro"/>
</dbReference>
<sequence length="1071" mass="118318">MSSIASVQSMQARALTIMATRSQDQDLVASVAAKSGIRDRSAFNSLESQNAPENVVPAFGWHPWFSYQLYDDTDSRDSGTYDPSSPTPEERKTTHYRSVLSPQPDEKFIASLPDPIPLSTFLADTRQRILNAGGPALIGEVGLDKAFRLPWPWNYPKNATATATAGTNEQLPAAEQGNKNDDDDRTTKEKHTPGGREGRMLSPHHVKMAHQVAVLKAQLRLAGQLGVAVSVHGVQAHGVLFDALAALWKGHEKEVVSRRKQRLVAKGAEDFSSSEEEDWGEEDDLNGGEGGTGEGKMAKKKKGAYKPMPFPPRVCLHSFSGSAQMVHQYLNPAIPVRVFFSFSTVINLSTAGGESKFPDVVRACPDDRLLVESDLHCAGEEMDRVLEDISRRVCEIKGWTLEDGLARIRKNYEEFIFGSVSASTIYVSPAAGHGQHQLRQPHHLAQSDLGNSSLRRRTKRSVRGETGATEESPVLWGANSGHHPAKTNGDGHNGHGPSSGLGTSREDRDSSTASPTATTDQPRKKQKRNKPTLSCFECVERKTKVCASLPKGIKRQTNCEYAHVANLLEETTRSATNGRRMTRPPKKRPDGISHTMPNAADRGFNVGRLKALGSVATSTGLLSNVPYSSPGSSNVFGIGSEHPFANYWTCEGGLPEVISVLPDKLQADILLNRYFECVDPVYPMLHRQTFYADYEHFWSLSRPEKDRADAAFVALIFVMLALGTQFVTSTNPTERKQTAEFYASASNQALRMCSYLSTASIKTIQAMVLITYFLINDNHASDGWAFAGILMRQAYAMGLHRDPNIVVPDAPPFEKQQRRKVWQAVLLQDTFLTVLLSLPPNATHTDVSVDDLIEDDSSIASDDPTDVAYIRGSWTLANLVQETICSPRSLDVPICTTARHKSKLVGDFRAVYRSFPDVFRSWDPDALAQLALTNKRVVRQTLFLTSNYFHNLMLVHASESPDVPVNARGTLEAAHDAITAFFVLFALFEDEARVWWVFNHRAFLEALCIGNVLREVARVPGAEESMTKDPLFVRARSDIHRMIQIMQAMSEGEQGSQTARTRVQVLSEFLM</sequence>
<evidence type="ECO:0000256" key="1">
    <source>
        <dbReference type="ARBA" id="ARBA00023242"/>
    </source>
</evidence>
<dbReference type="GO" id="GO:0003677">
    <property type="term" value="F:DNA binding"/>
    <property type="evidence" value="ECO:0007669"/>
    <property type="project" value="InterPro"/>
</dbReference>
<dbReference type="Pfam" id="PF04082">
    <property type="entry name" value="Fungal_trans"/>
    <property type="match status" value="1"/>
</dbReference>
<evidence type="ECO:0000259" key="3">
    <source>
        <dbReference type="SMART" id="SM00906"/>
    </source>
</evidence>
<feature type="region of interest" description="Disordered" evidence="2">
    <location>
        <begin position="74"/>
        <end position="97"/>
    </location>
</feature>
<dbReference type="CDD" id="cd12148">
    <property type="entry name" value="fungal_TF_MHR"/>
    <property type="match status" value="1"/>
</dbReference>
<dbReference type="Proteomes" id="UP001303647">
    <property type="component" value="Unassembled WGS sequence"/>
</dbReference>